<protein>
    <submittedName>
        <fullName evidence="2">NADP-dependent 3-hydroxy acid dehydrogenase YdfG</fullName>
    </submittedName>
</protein>
<dbReference type="PROSITE" id="PS00061">
    <property type="entry name" value="ADH_SHORT"/>
    <property type="match status" value="1"/>
</dbReference>
<dbReference type="PRINTS" id="PR00080">
    <property type="entry name" value="SDRFAMILY"/>
</dbReference>
<organism evidence="2 3">
    <name type="scientific">Dyadobacter koreensis</name>
    <dbReference type="NCBI Taxonomy" id="408657"/>
    <lineage>
        <taxon>Bacteria</taxon>
        <taxon>Pseudomonadati</taxon>
        <taxon>Bacteroidota</taxon>
        <taxon>Cytophagia</taxon>
        <taxon>Cytophagales</taxon>
        <taxon>Spirosomataceae</taxon>
        <taxon>Dyadobacter</taxon>
    </lineage>
</organism>
<dbReference type="SUPFAM" id="SSF51735">
    <property type="entry name" value="NAD(P)-binding Rossmann-fold domains"/>
    <property type="match status" value="1"/>
</dbReference>
<dbReference type="InterPro" id="IPR051911">
    <property type="entry name" value="SDR_oxidoreductase"/>
</dbReference>
<gene>
    <name evidence="2" type="ORF">SAMN04487995_3015</name>
</gene>
<dbReference type="STRING" id="408657.SAMN04487995_3015"/>
<comment type="similarity">
    <text evidence="1">Belongs to the short-chain dehydrogenases/reductases (SDR) family.</text>
</comment>
<sequence length="282" mass="30584">MENQQVWFVTGASKGLGLVLVQQLLKAGHQVAATSRTKQDLIKATGSDQSVNFLPLEVSLTDEESVKNAVSATISHFSKIDVVVNNAGYGQVGTLEELSDSEARQNFDVNVFGSLNVIRYVMPHLRTQHSGKIFNIASVGGFFGNFPGWGIYCATKFAVAGFTESLAAESKSFGISATVVYPGYFRTNFLSKESLIVPANPIPEYVEARAGQEAHENEINGTQAGDPEKAADVLIKIASENEVPVHLFLGQDAYDMASVKIQTIQTDLENWKDLATSTNFEN</sequence>
<dbReference type="OrthoDB" id="9786056at2"/>
<dbReference type="CDD" id="cd05374">
    <property type="entry name" value="17beta-HSD-like_SDR_c"/>
    <property type="match status" value="1"/>
</dbReference>
<dbReference type="InterPro" id="IPR002347">
    <property type="entry name" value="SDR_fam"/>
</dbReference>
<dbReference type="PANTHER" id="PTHR43976">
    <property type="entry name" value="SHORT CHAIN DEHYDROGENASE"/>
    <property type="match status" value="1"/>
</dbReference>
<dbReference type="Pfam" id="PF00106">
    <property type="entry name" value="adh_short"/>
    <property type="match status" value="1"/>
</dbReference>
<proteinExistence type="inferred from homology"/>
<accession>A0A1H6VH08</accession>
<reference evidence="2 3" key="1">
    <citation type="submission" date="2016-10" db="EMBL/GenBank/DDBJ databases">
        <authorList>
            <person name="de Groot N.N."/>
        </authorList>
    </citation>
    <scope>NUCLEOTIDE SEQUENCE [LARGE SCALE GENOMIC DNA]</scope>
    <source>
        <strain evidence="2 3">DSM 19938</strain>
    </source>
</reference>
<keyword evidence="3" id="KW-1185">Reference proteome</keyword>
<name>A0A1H6VH08_9BACT</name>
<evidence type="ECO:0000313" key="2">
    <source>
        <dbReference type="EMBL" id="SEJ01047.1"/>
    </source>
</evidence>
<dbReference type="Gene3D" id="3.40.50.720">
    <property type="entry name" value="NAD(P)-binding Rossmann-like Domain"/>
    <property type="match status" value="1"/>
</dbReference>
<dbReference type="PRINTS" id="PR00081">
    <property type="entry name" value="GDHRDH"/>
</dbReference>
<dbReference type="RefSeq" id="WP_090336157.1">
    <property type="nucleotide sequence ID" value="NZ_FNXY01000004.1"/>
</dbReference>
<dbReference type="InterPro" id="IPR020904">
    <property type="entry name" value="Sc_DH/Rdtase_CS"/>
</dbReference>
<evidence type="ECO:0000256" key="1">
    <source>
        <dbReference type="RuleBase" id="RU000363"/>
    </source>
</evidence>
<dbReference type="EMBL" id="FNXY01000004">
    <property type="protein sequence ID" value="SEJ01047.1"/>
    <property type="molecule type" value="Genomic_DNA"/>
</dbReference>
<dbReference type="PANTHER" id="PTHR43976:SF7">
    <property type="entry name" value="SHORT-CHAIN DEHYDROGENASE_REDUCTASE FAMILY PROTEIN"/>
    <property type="match status" value="1"/>
</dbReference>
<dbReference type="Proteomes" id="UP000199532">
    <property type="component" value="Unassembled WGS sequence"/>
</dbReference>
<evidence type="ECO:0000313" key="3">
    <source>
        <dbReference type="Proteomes" id="UP000199532"/>
    </source>
</evidence>
<dbReference type="InterPro" id="IPR036291">
    <property type="entry name" value="NAD(P)-bd_dom_sf"/>
</dbReference>
<dbReference type="AlphaFoldDB" id="A0A1H6VH08"/>